<reference evidence="2 3" key="1">
    <citation type="journal article" date="2012" name="Proc. Natl. Acad. Sci. U.S.A.">
        <title>Comparative genomics of Ceriporiopsis subvermispora and Phanerochaete chrysosporium provide insight into selective ligninolysis.</title>
        <authorList>
            <person name="Fernandez-Fueyo E."/>
            <person name="Ruiz-Duenas F.J."/>
            <person name="Ferreira P."/>
            <person name="Floudas D."/>
            <person name="Hibbett D.S."/>
            <person name="Canessa P."/>
            <person name="Larrondo L.F."/>
            <person name="James T.Y."/>
            <person name="Seelenfreund D."/>
            <person name="Lobos S."/>
            <person name="Polanco R."/>
            <person name="Tello M."/>
            <person name="Honda Y."/>
            <person name="Watanabe T."/>
            <person name="Watanabe T."/>
            <person name="Ryu J.S."/>
            <person name="Kubicek C.P."/>
            <person name="Schmoll M."/>
            <person name="Gaskell J."/>
            <person name="Hammel K.E."/>
            <person name="St John F.J."/>
            <person name="Vanden Wymelenberg A."/>
            <person name="Sabat G."/>
            <person name="Splinter BonDurant S."/>
            <person name="Syed K."/>
            <person name="Yadav J.S."/>
            <person name="Doddapaneni H."/>
            <person name="Subramanian V."/>
            <person name="Lavin J.L."/>
            <person name="Oguiza J.A."/>
            <person name="Perez G."/>
            <person name="Pisabarro A.G."/>
            <person name="Ramirez L."/>
            <person name="Santoyo F."/>
            <person name="Master E."/>
            <person name="Coutinho P.M."/>
            <person name="Henrissat B."/>
            <person name="Lombard V."/>
            <person name="Magnuson J.K."/>
            <person name="Kuees U."/>
            <person name="Hori C."/>
            <person name="Igarashi K."/>
            <person name="Samejima M."/>
            <person name="Held B.W."/>
            <person name="Barry K.W."/>
            <person name="LaButti K.M."/>
            <person name="Lapidus A."/>
            <person name="Lindquist E.A."/>
            <person name="Lucas S.M."/>
            <person name="Riley R."/>
            <person name="Salamov A.A."/>
            <person name="Hoffmeister D."/>
            <person name="Schwenk D."/>
            <person name="Hadar Y."/>
            <person name="Yarden O."/>
            <person name="de Vries R.P."/>
            <person name="Wiebenga A."/>
            <person name="Stenlid J."/>
            <person name="Eastwood D."/>
            <person name="Grigoriev I.V."/>
            <person name="Berka R.M."/>
            <person name="Blanchette R.A."/>
            <person name="Kersten P."/>
            <person name="Martinez A.T."/>
            <person name="Vicuna R."/>
            <person name="Cullen D."/>
        </authorList>
    </citation>
    <scope>NUCLEOTIDE SEQUENCE [LARGE SCALE GENOMIC DNA]</scope>
    <source>
        <strain evidence="2 3">B</strain>
    </source>
</reference>
<keyword evidence="1" id="KW-0732">Signal</keyword>
<organism evidence="2 3">
    <name type="scientific">Ceriporiopsis subvermispora (strain B)</name>
    <name type="common">White-rot fungus</name>
    <name type="synonym">Gelatoporia subvermispora</name>
    <dbReference type="NCBI Taxonomy" id="914234"/>
    <lineage>
        <taxon>Eukaryota</taxon>
        <taxon>Fungi</taxon>
        <taxon>Dikarya</taxon>
        <taxon>Basidiomycota</taxon>
        <taxon>Agaricomycotina</taxon>
        <taxon>Agaricomycetes</taxon>
        <taxon>Polyporales</taxon>
        <taxon>Gelatoporiaceae</taxon>
        <taxon>Gelatoporia</taxon>
    </lineage>
</organism>
<name>M2QU85_CERS8</name>
<evidence type="ECO:0000256" key="1">
    <source>
        <dbReference type="SAM" id="SignalP"/>
    </source>
</evidence>
<dbReference type="HOGENOM" id="CLU_2903999_0_0_1"/>
<sequence>MFLSEQLLQRLLVTILMGASHLACQETVRTVAITVTCSHFTMVHPKLIDTPGARKRARAITT</sequence>
<feature type="chain" id="PRO_5004023452" description="Secreted protein" evidence="1">
    <location>
        <begin position="26"/>
        <end position="62"/>
    </location>
</feature>
<evidence type="ECO:0000313" key="2">
    <source>
        <dbReference type="EMBL" id="EMD35640.1"/>
    </source>
</evidence>
<proteinExistence type="predicted"/>
<evidence type="ECO:0008006" key="4">
    <source>
        <dbReference type="Google" id="ProtNLM"/>
    </source>
</evidence>
<evidence type="ECO:0000313" key="3">
    <source>
        <dbReference type="Proteomes" id="UP000016930"/>
    </source>
</evidence>
<dbReference type="EMBL" id="KB445800">
    <property type="protein sequence ID" value="EMD35640.1"/>
    <property type="molecule type" value="Genomic_DNA"/>
</dbReference>
<protein>
    <recommendedName>
        <fullName evidence="4">Secreted protein</fullName>
    </recommendedName>
</protein>
<gene>
    <name evidence="2" type="ORF">CERSUDRAFT_96754</name>
</gene>
<dbReference type="Proteomes" id="UP000016930">
    <property type="component" value="Unassembled WGS sequence"/>
</dbReference>
<accession>M2QU85</accession>
<dbReference type="AlphaFoldDB" id="M2QU85"/>
<keyword evidence="3" id="KW-1185">Reference proteome</keyword>
<feature type="signal peptide" evidence="1">
    <location>
        <begin position="1"/>
        <end position="25"/>
    </location>
</feature>